<keyword evidence="12" id="KW-0418">Kinase</keyword>
<comment type="catalytic activity">
    <reaction evidence="19">
        <text>L-seryl-[protein] + ATP = O-phospho-L-seryl-[protein] + ADP + H(+)</text>
        <dbReference type="Rhea" id="RHEA:17989"/>
        <dbReference type="Rhea" id="RHEA-COMP:9863"/>
        <dbReference type="Rhea" id="RHEA-COMP:11604"/>
        <dbReference type="ChEBI" id="CHEBI:15378"/>
        <dbReference type="ChEBI" id="CHEBI:29999"/>
        <dbReference type="ChEBI" id="CHEBI:30616"/>
        <dbReference type="ChEBI" id="CHEBI:83421"/>
        <dbReference type="ChEBI" id="CHEBI:456216"/>
        <dbReference type="EC" id="2.7.11.1"/>
    </reaction>
</comment>
<dbReference type="PROSITE" id="PS50011">
    <property type="entry name" value="PROTEIN_KINASE_DOM"/>
    <property type="match status" value="1"/>
</dbReference>
<dbReference type="InterPro" id="IPR003591">
    <property type="entry name" value="Leu-rich_rpt_typical-subtyp"/>
</dbReference>
<evidence type="ECO:0000256" key="14">
    <source>
        <dbReference type="ARBA" id="ARBA00022989"/>
    </source>
</evidence>
<evidence type="ECO:0000256" key="4">
    <source>
        <dbReference type="ARBA" id="ARBA00022527"/>
    </source>
</evidence>
<dbReference type="Gene3D" id="3.80.10.10">
    <property type="entry name" value="Ribonuclease Inhibitor"/>
    <property type="match status" value="3"/>
</dbReference>
<keyword evidence="8 21" id="KW-0812">Transmembrane</keyword>
<keyword evidence="3" id="KW-1003">Cell membrane</keyword>
<feature type="domain" description="Protein kinase" evidence="22">
    <location>
        <begin position="677"/>
        <end position="955"/>
    </location>
</feature>
<keyword evidence="7" id="KW-0808">Transferase</keyword>
<feature type="binding site" evidence="20">
    <location>
        <position position="705"/>
    </location>
    <ligand>
        <name>ATP</name>
        <dbReference type="ChEBI" id="CHEBI:30616"/>
    </ligand>
</feature>
<dbReference type="FunFam" id="3.80.10.10:FF:000095">
    <property type="entry name" value="LRR receptor-like serine/threonine-protein kinase GSO1"/>
    <property type="match status" value="2"/>
</dbReference>
<evidence type="ECO:0000256" key="8">
    <source>
        <dbReference type="ARBA" id="ARBA00022692"/>
    </source>
</evidence>
<dbReference type="InterPro" id="IPR017441">
    <property type="entry name" value="Protein_kinase_ATP_BS"/>
</dbReference>
<dbReference type="SMART" id="SM00369">
    <property type="entry name" value="LRR_TYP"/>
    <property type="match status" value="8"/>
</dbReference>
<keyword evidence="6" id="KW-0433">Leucine-rich repeat</keyword>
<dbReference type="InterPro" id="IPR001611">
    <property type="entry name" value="Leu-rich_rpt"/>
</dbReference>
<organism evidence="23 24">
    <name type="scientific">Miscanthus lutarioriparius</name>
    <dbReference type="NCBI Taxonomy" id="422564"/>
    <lineage>
        <taxon>Eukaryota</taxon>
        <taxon>Viridiplantae</taxon>
        <taxon>Streptophyta</taxon>
        <taxon>Embryophyta</taxon>
        <taxon>Tracheophyta</taxon>
        <taxon>Spermatophyta</taxon>
        <taxon>Magnoliopsida</taxon>
        <taxon>Liliopsida</taxon>
        <taxon>Poales</taxon>
        <taxon>Poaceae</taxon>
        <taxon>PACMAD clade</taxon>
        <taxon>Panicoideae</taxon>
        <taxon>Andropogonodae</taxon>
        <taxon>Andropogoneae</taxon>
        <taxon>Saccharinae</taxon>
        <taxon>Miscanthus</taxon>
    </lineage>
</organism>
<dbReference type="PROSITE" id="PS00107">
    <property type="entry name" value="PROTEIN_KINASE_ATP"/>
    <property type="match status" value="1"/>
</dbReference>
<dbReference type="InterPro" id="IPR011009">
    <property type="entry name" value="Kinase-like_dom_sf"/>
</dbReference>
<evidence type="ECO:0000256" key="16">
    <source>
        <dbReference type="ARBA" id="ARBA00023170"/>
    </source>
</evidence>
<dbReference type="InterPro" id="IPR032675">
    <property type="entry name" value="LRR_dom_sf"/>
</dbReference>
<evidence type="ECO:0000256" key="13">
    <source>
        <dbReference type="ARBA" id="ARBA00022840"/>
    </source>
</evidence>
<dbReference type="SUPFAM" id="SSF56112">
    <property type="entry name" value="Protein kinase-like (PK-like)"/>
    <property type="match status" value="1"/>
</dbReference>
<evidence type="ECO:0000259" key="22">
    <source>
        <dbReference type="PROSITE" id="PS50011"/>
    </source>
</evidence>
<dbReference type="GO" id="GO:0005886">
    <property type="term" value="C:plasma membrane"/>
    <property type="evidence" value="ECO:0007669"/>
    <property type="project" value="UniProtKB-SubCell"/>
</dbReference>
<dbReference type="FunFam" id="1.10.510.10:FF:000358">
    <property type="entry name" value="Putative leucine-rich repeat receptor-like serine/threonine-protein kinase"/>
    <property type="match status" value="1"/>
</dbReference>
<evidence type="ECO:0000256" key="12">
    <source>
        <dbReference type="ARBA" id="ARBA00022777"/>
    </source>
</evidence>
<evidence type="ECO:0000256" key="21">
    <source>
        <dbReference type="SAM" id="Phobius"/>
    </source>
</evidence>
<proteinExistence type="predicted"/>
<sequence>MDLTFNGLSGSIPPAIGNLTSLEVLALKSNHLSGPIPAELHNLQTLNRINLQRNFLTGSIPDNLFNNTPLLTYLNFGNNSLSGSIPSCIGSLPSLEYLNLQVNRLAGAVPAAIFNMSTLQILALTYNHGLTGPVLGNASFSLPMLQAFSIGSNSFTGQIPSGLTACRFLERVDMTENLLEGVLPTWLGSLTRLTFLSLGGNSFAGPIPAELGNLTMLSSLDLSVCNLTGSIPVELGRMSQLSLLLLSANQLSGSIPASLGNLSEFGYMALDINRLVGTIPPALCNMNSLFFISVSENSLQGDFSFLSALSNCQQLSYLDISMNRFVGSLTANHMGNLSSDLQTFRAVGNKIVGELPAAISNLTGLLRLELSDTQLRSAIPESMAMLQGLQWLGLQRNNMFGPIPSNLAMLKNMVILYLRSNEFSGSIPRDIGNLTVLEDFSLANNRLSRTIPPSLFHIDSLILLDLSQNLLEGELPVDIGYMKQINVMDLSANLLVGSLPDSITQLQMMAYLNLSHNSFSGSIPMSFINLTSLQFLDLSYNDLSGTIPNYLANFSILTSLNLSYNELQGQIPEGGVFSNITLQSLIGNTGLCGAPRLGFSQCPSPRGSRRNNGHMLKVLLPTTIIVVTGVVAFCIYVIVRNRNQKQQGMTTVSAGSVDMISHQLVSYHELVHATDNFSESNLLGSGSFGKVYKAQLRSGLIVAIKVLDMQQEQAIRSFDAECSALRMARHRNLIRILNTCSNLDFRALVLPYMPNGSLETLLHCSQGTTHQLGFLERLGVMLDVALAMEYLHYEHCNVVLHCDLKPSNVLFDQDMTAHVADFGIARLLVGDDSSTISVSMPGTIGYIAPEYGAQGKASRESDVYSFGVMLLEVFTRKRPTDAAFAGNLTLRQWVFEAFPTELVRVVDDQLLPWLSSCNLEAFLVPVFELGLLCSSDSPDQRMAMSDVVTRLKKILAECNKSVAAALKTAAQ</sequence>
<comment type="catalytic activity">
    <reaction evidence="18">
        <text>L-threonyl-[protein] + ATP = O-phospho-L-threonyl-[protein] + ADP + H(+)</text>
        <dbReference type="Rhea" id="RHEA:46608"/>
        <dbReference type="Rhea" id="RHEA-COMP:11060"/>
        <dbReference type="Rhea" id="RHEA-COMP:11605"/>
        <dbReference type="ChEBI" id="CHEBI:15378"/>
        <dbReference type="ChEBI" id="CHEBI:30013"/>
        <dbReference type="ChEBI" id="CHEBI:30616"/>
        <dbReference type="ChEBI" id="CHEBI:61977"/>
        <dbReference type="ChEBI" id="CHEBI:456216"/>
        <dbReference type="EC" id="2.7.11.1"/>
    </reaction>
</comment>
<dbReference type="SUPFAM" id="SSF52047">
    <property type="entry name" value="RNI-like"/>
    <property type="match status" value="1"/>
</dbReference>
<evidence type="ECO:0000256" key="1">
    <source>
        <dbReference type="ARBA" id="ARBA00004162"/>
    </source>
</evidence>
<evidence type="ECO:0000256" key="19">
    <source>
        <dbReference type="ARBA" id="ARBA00048679"/>
    </source>
</evidence>
<dbReference type="PANTHER" id="PTHR48056">
    <property type="entry name" value="LRR RECEPTOR-LIKE SERINE/THREONINE-PROTEIN KINASE-RELATED"/>
    <property type="match status" value="1"/>
</dbReference>
<dbReference type="InterPro" id="IPR050647">
    <property type="entry name" value="Plant_LRR-RLKs"/>
</dbReference>
<evidence type="ECO:0000256" key="9">
    <source>
        <dbReference type="ARBA" id="ARBA00022729"/>
    </source>
</evidence>
<keyword evidence="4" id="KW-0723">Serine/threonine-protein kinase</keyword>
<keyword evidence="14 21" id="KW-1133">Transmembrane helix</keyword>
<keyword evidence="24" id="KW-1185">Reference proteome</keyword>
<evidence type="ECO:0000256" key="11">
    <source>
        <dbReference type="ARBA" id="ARBA00022741"/>
    </source>
</evidence>
<dbReference type="CDD" id="cd14066">
    <property type="entry name" value="STKc_IRAK"/>
    <property type="match status" value="1"/>
</dbReference>
<dbReference type="Proteomes" id="UP000604825">
    <property type="component" value="Unassembled WGS sequence"/>
</dbReference>
<keyword evidence="16" id="KW-0675">Receptor</keyword>
<evidence type="ECO:0000313" key="24">
    <source>
        <dbReference type="Proteomes" id="UP000604825"/>
    </source>
</evidence>
<dbReference type="OrthoDB" id="676979at2759"/>
<dbReference type="EC" id="2.7.11.1" evidence="2"/>
<keyword evidence="5" id="KW-0597">Phosphoprotein</keyword>
<dbReference type="Pfam" id="PF07714">
    <property type="entry name" value="PK_Tyr_Ser-Thr"/>
    <property type="match status" value="1"/>
</dbReference>
<dbReference type="Pfam" id="PF13855">
    <property type="entry name" value="LRR_8"/>
    <property type="match status" value="2"/>
</dbReference>
<evidence type="ECO:0000256" key="3">
    <source>
        <dbReference type="ARBA" id="ARBA00022475"/>
    </source>
</evidence>
<comment type="caution">
    <text evidence="23">The sequence shown here is derived from an EMBL/GenBank/DDBJ whole genome shotgun (WGS) entry which is preliminary data.</text>
</comment>
<evidence type="ECO:0000256" key="15">
    <source>
        <dbReference type="ARBA" id="ARBA00023136"/>
    </source>
</evidence>
<dbReference type="AlphaFoldDB" id="A0A811RCX3"/>
<dbReference type="GO" id="GO:0005524">
    <property type="term" value="F:ATP binding"/>
    <property type="evidence" value="ECO:0007669"/>
    <property type="project" value="UniProtKB-UniRule"/>
</dbReference>
<keyword evidence="13 20" id="KW-0067">ATP-binding</keyword>
<keyword evidence="15 21" id="KW-0472">Membrane</keyword>
<evidence type="ECO:0000256" key="5">
    <source>
        <dbReference type="ARBA" id="ARBA00022553"/>
    </source>
</evidence>
<dbReference type="Gene3D" id="3.30.200.20">
    <property type="entry name" value="Phosphorylase Kinase, domain 1"/>
    <property type="match status" value="1"/>
</dbReference>
<dbReference type="InterPro" id="IPR008271">
    <property type="entry name" value="Ser/Thr_kinase_AS"/>
</dbReference>
<comment type="subcellular location">
    <subcellularLocation>
        <location evidence="1">Cell membrane</location>
        <topology evidence="1">Single-pass membrane protein</topology>
    </subcellularLocation>
</comment>
<evidence type="ECO:0000256" key="10">
    <source>
        <dbReference type="ARBA" id="ARBA00022737"/>
    </source>
</evidence>
<evidence type="ECO:0000256" key="2">
    <source>
        <dbReference type="ARBA" id="ARBA00012513"/>
    </source>
</evidence>
<protein>
    <recommendedName>
        <fullName evidence="2">non-specific serine/threonine protein kinase</fullName>
        <ecNumber evidence="2">2.7.11.1</ecNumber>
    </recommendedName>
</protein>
<evidence type="ECO:0000313" key="23">
    <source>
        <dbReference type="EMBL" id="CAD6268103.1"/>
    </source>
</evidence>
<dbReference type="FunFam" id="3.30.200.20:FF:000661">
    <property type="entry name" value="Serine-threonine protein kinase plant-type"/>
    <property type="match status" value="1"/>
</dbReference>
<keyword evidence="10" id="KW-0677">Repeat</keyword>
<accession>A0A811RCX3</accession>
<dbReference type="InterPro" id="IPR000719">
    <property type="entry name" value="Prot_kinase_dom"/>
</dbReference>
<dbReference type="SMART" id="SM00220">
    <property type="entry name" value="S_TKc"/>
    <property type="match status" value="1"/>
</dbReference>
<evidence type="ECO:0000256" key="7">
    <source>
        <dbReference type="ARBA" id="ARBA00022679"/>
    </source>
</evidence>
<evidence type="ECO:0000256" key="20">
    <source>
        <dbReference type="PROSITE-ProRule" id="PRU10141"/>
    </source>
</evidence>
<keyword evidence="11 20" id="KW-0547">Nucleotide-binding</keyword>
<dbReference type="GO" id="GO:0004674">
    <property type="term" value="F:protein serine/threonine kinase activity"/>
    <property type="evidence" value="ECO:0007669"/>
    <property type="project" value="UniProtKB-KW"/>
</dbReference>
<dbReference type="InterPro" id="IPR001245">
    <property type="entry name" value="Ser-Thr/Tyr_kinase_cat_dom"/>
</dbReference>
<feature type="transmembrane region" description="Helical" evidence="21">
    <location>
        <begin position="618"/>
        <end position="639"/>
    </location>
</feature>
<keyword evidence="9" id="KW-0732">Signal</keyword>
<gene>
    <name evidence="23" type="ORF">NCGR_LOCUS51408</name>
</gene>
<dbReference type="PROSITE" id="PS00108">
    <property type="entry name" value="PROTEIN_KINASE_ST"/>
    <property type="match status" value="1"/>
</dbReference>
<dbReference type="GO" id="GO:0033612">
    <property type="term" value="F:receptor serine/threonine kinase binding"/>
    <property type="evidence" value="ECO:0007669"/>
    <property type="project" value="TreeGrafter"/>
</dbReference>
<evidence type="ECO:0000256" key="17">
    <source>
        <dbReference type="ARBA" id="ARBA00023180"/>
    </source>
</evidence>
<dbReference type="Pfam" id="PF00560">
    <property type="entry name" value="LRR_1"/>
    <property type="match status" value="5"/>
</dbReference>
<name>A0A811RCX3_9POAL</name>
<reference evidence="23" key="1">
    <citation type="submission" date="2020-10" db="EMBL/GenBank/DDBJ databases">
        <authorList>
            <person name="Han B."/>
            <person name="Lu T."/>
            <person name="Zhao Q."/>
            <person name="Huang X."/>
            <person name="Zhao Y."/>
        </authorList>
    </citation>
    <scope>NUCLEOTIDE SEQUENCE</scope>
</reference>
<keyword evidence="17" id="KW-0325">Glycoprotein</keyword>
<evidence type="ECO:0000256" key="6">
    <source>
        <dbReference type="ARBA" id="ARBA00022614"/>
    </source>
</evidence>
<dbReference type="EMBL" id="CAJGYO010000014">
    <property type="protein sequence ID" value="CAD6268103.1"/>
    <property type="molecule type" value="Genomic_DNA"/>
</dbReference>
<dbReference type="Gene3D" id="1.10.510.10">
    <property type="entry name" value="Transferase(Phosphotransferase) domain 1"/>
    <property type="match status" value="1"/>
</dbReference>
<evidence type="ECO:0000256" key="18">
    <source>
        <dbReference type="ARBA" id="ARBA00047899"/>
    </source>
</evidence>
<dbReference type="SUPFAM" id="SSF52058">
    <property type="entry name" value="L domain-like"/>
    <property type="match status" value="1"/>
</dbReference>
<dbReference type="FunFam" id="3.80.10.10:FF:000041">
    <property type="entry name" value="LRR receptor-like serine/threonine-protein kinase ERECTA"/>
    <property type="match status" value="1"/>
</dbReference>
<dbReference type="PANTHER" id="PTHR48056:SF73">
    <property type="entry name" value="LRR RECEPTOR-LIKE SERINE_THREONINE-PROTEIN KINASE EFR"/>
    <property type="match status" value="1"/>
</dbReference>